<reference evidence="1" key="1">
    <citation type="submission" date="2021-03" db="EMBL/GenBank/DDBJ databases">
        <title>Whole genome shotgun sequence of Actinoplanes consettensis NBRC 14913.</title>
        <authorList>
            <person name="Komaki H."/>
            <person name="Tamura T."/>
        </authorList>
    </citation>
    <scope>NUCLEOTIDE SEQUENCE</scope>
    <source>
        <strain evidence="1">NBRC 14913</strain>
    </source>
</reference>
<dbReference type="EMBL" id="BOQP01000071">
    <property type="protein sequence ID" value="GIM84755.1"/>
    <property type="molecule type" value="Genomic_DNA"/>
</dbReference>
<name>A0A919T580_9ACTN</name>
<evidence type="ECO:0000313" key="2">
    <source>
        <dbReference type="Proteomes" id="UP000680865"/>
    </source>
</evidence>
<comment type="caution">
    <text evidence="1">The sequence shown here is derived from an EMBL/GenBank/DDBJ whole genome shotgun (WGS) entry which is preliminary data.</text>
</comment>
<sequence length="79" mass="8472">MTADELRSELAEILPKSQHKKIDTIVAVIEPEPWSIYAVDVAMSHVGIETVEAYGLVIKLDATGDAASVEFPYGADIAA</sequence>
<evidence type="ECO:0000313" key="1">
    <source>
        <dbReference type="EMBL" id="GIM84755.1"/>
    </source>
</evidence>
<protein>
    <submittedName>
        <fullName evidence="1">Uncharacterized protein</fullName>
    </submittedName>
</protein>
<organism evidence="1 2">
    <name type="scientific">Winogradskya consettensis</name>
    <dbReference type="NCBI Taxonomy" id="113560"/>
    <lineage>
        <taxon>Bacteria</taxon>
        <taxon>Bacillati</taxon>
        <taxon>Actinomycetota</taxon>
        <taxon>Actinomycetes</taxon>
        <taxon>Micromonosporales</taxon>
        <taxon>Micromonosporaceae</taxon>
        <taxon>Winogradskya</taxon>
    </lineage>
</organism>
<keyword evidence="2" id="KW-1185">Reference proteome</keyword>
<proteinExistence type="predicted"/>
<gene>
    <name evidence="1" type="ORF">Aco04nite_92990</name>
</gene>
<dbReference type="RefSeq" id="WP_213003575.1">
    <property type="nucleotide sequence ID" value="NZ_BAAATW010000011.1"/>
</dbReference>
<dbReference type="Proteomes" id="UP000680865">
    <property type="component" value="Unassembled WGS sequence"/>
</dbReference>
<accession>A0A919T580</accession>
<dbReference type="AlphaFoldDB" id="A0A919T580"/>